<dbReference type="PANTHER" id="PTHR43158">
    <property type="entry name" value="SKFA PEPTIDE EXPORT ATP-BINDING PROTEIN SKFE"/>
    <property type="match status" value="1"/>
</dbReference>
<accession>A0A1M6UMY9</accession>
<sequence>MILEIDNIELSFGEKKILRGIYVKAESGKVTGILGRNGSGKTSLLNVLFGSLTPKYKSIRIDSNYIKAPLFLKNQVAYLPQHKLISKNMRVDTCFKLFNADWATFIETFEHFRQFHNHYTSELSGGELRLLETYLILNSEKNIILLDEPFSNLTPLYVSKIKDIIQRKKKDKIILLTDHLYEEILLLSENLYFLKNGCSKLILNAEDLKDEGYLPISSPQK</sequence>
<dbReference type="OrthoDB" id="9801987at2"/>
<evidence type="ECO:0000259" key="3">
    <source>
        <dbReference type="PROSITE" id="PS50893"/>
    </source>
</evidence>
<dbReference type="SUPFAM" id="SSF52540">
    <property type="entry name" value="P-loop containing nucleoside triphosphate hydrolases"/>
    <property type="match status" value="1"/>
</dbReference>
<name>A0A1M6UMY9_9FLAO</name>
<dbReference type="Proteomes" id="UP000198940">
    <property type="component" value="Unassembled WGS sequence"/>
</dbReference>
<keyword evidence="1" id="KW-0547">Nucleotide-binding</keyword>
<evidence type="ECO:0000313" key="5">
    <source>
        <dbReference type="EMBL" id="SHK70567.1"/>
    </source>
</evidence>
<dbReference type="InterPro" id="IPR003439">
    <property type="entry name" value="ABC_transporter-like_ATP-bd"/>
</dbReference>
<gene>
    <name evidence="4" type="ORF">SAMN04487891_11373</name>
    <name evidence="5" type="ORF">SAMN05216293_1693</name>
</gene>
<dbReference type="EMBL" id="FOKU01000013">
    <property type="protein sequence ID" value="SFC54635.1"/>
    <property type="molecule type" value="Genomic_DNA"/>
</dbReference>
<dbReference type="RefSeq" id="WP_072878847.1">
    <property type="nucleotide sequence ID" value="NZ_FOKU01000013.1"/>
</dbReference>
<evidence type="ECO:0000256" key="1">
    <source>
        <dbReference type="ARBA" id="ARBA00022741"/>
    </source>
</evidence>
<comment type="caution">
    <text evidence="5">The sequence shown here is derived from an EMBL/GenBank/DDBJ whole genome shotgun (WGS) entry which is preliminary data.</text>
</comment>
<dbReference type="STRING" id="1055723.SAMN05216293_1693"/>
<dbReference type="SMART" id="SM00382">
    <property type="entry name" value="AAA"/>
    <property type="match status" value="1"/>
</dbReference>
<dbReference type="Gene3D" id="3.40.50.300">
    <property type="entry name" value="P-loop containing nucleotide triphosphate hydrolases"/>
    <property type="match status" value="1"/>
</dbReference>
<proteinExistence type="predicted"/>
<evidence type="ECO:0000313" key="6">
    <source>
        <dbReference type="Proteomes" id="UP000184031"/>
    </source>
</evidence>
<dbReference type="PANTHER" id="PTHR43158:SF1">
    <property type="entry name" value="ABC TRANSPORTER, ATP-BINDING PROTEIN"/>
    <property type="match status" value="1"/>
</dbReference>
<evidence type="ECO:0000313" key="7">
    <source>
        <dbReference type="Proteomes" id="UP000198940"/>
    </source>
</evidence>
<evidence type="ECO:0000256" key="2">
    <source>
        <dbReference type="ARBA" id="ARBA00022840"/>
    </source>
</evidence>
<dbReference type="InterPro" id="IPR027417">
    <property type="entry name" value="P-loop_NTPase"/>
</dbReference>
<dbReference type="Pfam" id="PF00005">
    <property type="entry name" value="ABC_tran"/>
    <property type="match status" value="1"/>
</dbReference>
<feature type="domain" description="ABC transporter" evidence="3">
    <location>
        <begin position="3"/>
        <end position="221"/>
    </location>
</feature>
<protein>
    <submittedName>
        <fullName evidence="5">ABC-type lipopolysaccharide export system, ATPase component</fullName>
    </submittedName>
</protein>
<keyword evidence="7" id="KW-1185">Reference proteome</keyword>
<dbReference type="InterPro" id="IPR003593">
    <property type="entry name" value="AAA+_ATPase"/>
</dbReference>
<dbReference type="GO" id="GO:0016887">
    <property type="term" value="F:ATP hydrolysis activity"/>
    <property type="evidence" value="ECO:0007669"/>
    <property type="project" value="InterPro"/>
</dbReference>
<dbReference type="GO" id="GO:0005524">
    <property type="term" value="F:ATP binding"/>
    <property type="evidence" value="ECO:0007669"/>
    <property type="project" value="UniProtKB-KW"/>
</dbReference>
<dbReference type="Proteomes" id="UP000184031">
    <property type="component" value="Unassembled WGS sequence"/>
</dbReference>
<dbReference type="EMBL" id="FRAT01000004">
    <property type="protein sequence ID" value="SHK70567.1"/>
    <property type="molecule type" value="Genomic_DNA"/>
</dbReference>
<reference evidence="5 6" key="1">
    <citation type="submission" date="2016-11" db="EMBL/GenBank/DDBJ databases">
        <authorList>
            <person name="Varghese N."/>
            <person name="Submissions S."/>
        </authorList>
    </citation>
    <scope>NUCLEOTIDE SEQUENCE [LARGE SCALE GENOMIC DNA]</scope>
    <source>
        <strain evidence="5 6">CGMCC 1.12174</strain>
        <strain evidence="4 7">DSM 26351</strain>
    </source>
</reference>
<keyword evidence="2" id="KW-0067">ATP-binding</keyword>
<dbReference type="AlphaFoldDB" id="A0A1M6UMY9"/>
<organism evidence="5 6">
    <name type="scientific">Flagellimonas taeanensis</name>
    <dbReference type="NCBI Taxonomy" id="1005926"/>
    <lineage>
        <taxon>Bacteria</taxon>
        <taxon>Pseudomonadati</taxon>
        <taxon>Bacteroidota</taxon>
        <taxon>Flavobacteriia</taxon>
        <taxon>Flavobacteriales</taxon>
        <taxon>Flavobacteriaceae</taxon>
        <taxon>Flagellimonas</taxon>
    </lineage>
</organism>
<evidence type="ECO:0000313" key="4">
    <source>
        <dbReference type="EMBL" id="SFC54635.1"/>
    </source>
</evidence>
<dbReference type="PROSITE" id="PS50893">
    <property type="entry name" value="ABC_TRANSPORTER_2"/>
    <property type="match status" value="1"/>
</dbReference>